<dbReference type="AlphaFoldDB" id="A0A1S4DPB3"/>
<name>A0A1S4DPB3_TOBAC</name>
<dbReference type="OrthoDB" id="1248546at2759"/>
<gene>
    <name evidence="1" type="primary">LOC107831622</name>
</gene>
<dbReference type="RefSeq" id="XP_016514979.1">
    <property type="nucleotide sequence ID" value="XM_016659493.1"/>
</dbReference>
<reference evidence="1" key="1">
    <citation type="submission" date="2025-08" db="UniProtKB">
        <authorList>
            <consortium name="RefSeq"/>
        </authorList>
    </citation>
    <scope>IDENTIFICATION</scope>
</reference>
<organism evidence="1">
    <name type="scientific">Nicotiana tabacum</name>
    <name type="common">Common tobacco</name>
    <dbReference type="NCBI Taxonomy" id="4097"/>
    <lineage>
        <taxon>Eukaryota</taxon>
        <taxon>Viridiplantae</taxon>
        <taxon>Streptophyta</taxon>
        <taxon>Embryophyta</taxon>
        <taxon>Tracheophyta</taxon>
        <taxon>Spermatophyta</taxon>
        <taxon>Magnoliopsida</taxon>
        <taxon>eudicotyledons</taxon>
        <taxon>Gunneridae</taxon>
        <taxon>Pentapetalae</taxon>
        <taxon>asterids</taxon>
        <taxon>lamiids</taxon>
        <taxon>Solanales</taxon>
        <taxon>Solanaceae</taxon>
        <taxon>Nicotianoideae</taxon>
        <taxon>Nicotianeae</taxon>
        <taxon>Nicotiana</taxon>
    </lineage>
</organism>
<proteinExistence type="predicted"/>
<evidence type="ECO:0000313" key="1">
    <source>
        <dbReference type="RefSeq" id="XP_016514979.1"/>
    </source>
</evidence>
<protein>
    <submittedName>
        <fullName evidence="1">Uncharacterized protein isoform X2</fullName>
    </submittedName>
</protein>
<accession>A0A1S4DPB3</accession>
<sequence>MLMTILRRKRNSTLKAWFLLFYKINQQHKHCRVQKPSLKSDSWRTLDNFQGGLLFDPSAKLVDEKFHWATMDGDGWGIMSIDLADDKYWKMEQPLYGEGEFHLKLGVLGSDLSVLCNYELTQS</sequence>